<proteinExistence type="predicted"/>
<dbReference type="AlphaFoldDB" id="A0AA38FIQ7"/>
<gene>
    <name evidence="1" type="ORF">KI387_009092</name>
</gene>
<organism evidence="1 2">
    <name type="scientific">Taxus chinensis</name>
    <name type="common">Chinese yew</name>
    <name type="synonym">Taxus wallichiana var. chinensis</name>
    <dbReference type="NCBI Taxonomy" id="29808"/>
    <lineage>
        <taxon>Eukaryota</taxon>
        <taxon>Viridiplantae</taxon>
        <taxon>Streptophyta</taxon>
        <taxon>Embryophyta</taxon>
        <taxon>Tracheophyta</taxon>
        <taxon>Spermatophyta</taxon>
        <taxon>Pinopsida</taxon>
        <taxon>Pinidae</taxon>
        <taxon>Conifers II</taxon>
        <taxon>Cupressales</taxon>
        <taxon>Taxaceae</taxon>
        <taxon>Taxus</taxon>
    </lineage>
</organism>
<dbReference type="EMBL" id="JAHRHJ020000008">
    <property type="protein sequence ID" value="KAH9304688.1"/>
    <property type="molecule type" value="Genomic_DNA"/>
</dbReference>
<comment type="caution">
    <text evidence="1">The sequence shown here is derived from an EMBL/GenBank/DDBJ whole genome shotgun (WGS) entry which is preliminary data.</text>
</comment>
<feature type="non-terminal residue" evidence="1">
    <location>
        <position position="50"/>
    </location>
</feature>
<evidence type="ECO:0000313" key="2">
    <source>
        <dbReference type="Proteomes" id="UP000824469"/>
    </source>
</evidence>
<evidence type="ECO:0000313" key="1">
    <source>
        <dbReference type="EMBL" id="KAH9304688.1"/>
    </source>
</evidence>
<sequence length="50" mass="5674">DSTFPPEISRSKKQSLIRQIARYTLLGGTLYCRGYDGNLLRCLDVPESIQ</sequence>
<dbReference type="Proteomes" id="UP000824469">
    <property type="component" value="Unassembled WGS sequence"/>
</dbReference>
<keyword evidence="2" id="KW-1185">Reference proteome</keyword>
<name>A0AA38FIQ7_TAXCH</name>
<feature type="non-terminal residue" evidence="1">
    <location>
        <position position="1"/>
    </location>
</feature>
<accession>A0AA38FIQ7</accession>
<protein>
    <submittedName>
        <fullName evidence="1">Uncharacterized protein</fullName>
    </submittedName>
</protein>
<reference evidence="1 2" key="1">
    <citation type="journal article" date="2021" name="Nat. Plants">
        <title>The Taxus genome provides insights into paclitaxel biosynthesis.</title>
        <authorList>
            <person name="Xiong X."/>
            <person name="Gou J."/>
            <person name="Liao Q."/>
            <person name="Li Y."/>
            <person name="Zhou Q."/>
            <person name="Bi G."/>
            <person name="Li C."/>
            <person name="Du R."/>
            <person name="Wang X."/>
            <person name="Sun T."/>
            <person name="Guo L."/>
            <person name="Liang H."/>
            <person name="Lu P."/>
            <person name="Wu Y."/>
            <person name="Zhang Z."/>
            <person name="Ro D.K."/>
            <person name="Shang Y."/>
            <person name="Huang S."/>
            <person name="Yan J."/>
        </authorList>
    </citation>
    <scope>NUCLEOTIDE SEQUENCE [LARGE SCALE GENOMIC DNA]</scope>
    <source>
        <strain evidence="1">Ta-2019</strain>
    </source>
</reference>